<evidence type="ECO:0000256" key="3">
    <source>
        <dbReference type="SAM" id="SignalP"/>
    </source>
</evidence>
<dbReference type="PANTHER" id="PTHR47199">
    <property type="entry name" value="PHOTOSYSTEM II STABILITY/ASSEMBLY FACTOR HCF136, CHLOROPLASTIC"/>
    <property type="match status" value="1"/>
</dbReference>
<proteinExistence type="predicted"/>
<evidence type="ECO:0000256" key="1">
    <source>
        <dbReference type="ARBA" id="ARBA00022531"/>
    </source>
</evidence>
<accession>A0A7W2JN02</accession>
<reference evidence="5 6" key="1">
    <citation type="submission" date="2020-07" db="EMBL/GenBank/DDBJ databases">
        <title>Diversity of carbapenemase encoding genes among Pseudomonas putida group clinical isolates in a tertiary Brazilian hospital.</title>
        <authorList>
            <person name="Alberto-Lei F."/>
            <person name="Nodari C.S."/>
            <person name="Streling A.P."/>
            <person name="Paulino J.T."/>
            <person name="Bessa-Neto F.O."/>
            <person name="Cayo R."/>
            <person name="Gales A.C."/>
        </authorList>
    </citation>
    <scope>NUCLEOTIDE SEQUENCE [LARGE SCALE GENOMIC DNA]</scope>
    <source>
        <strain evidence="5 6">14535</strain>
    </source>
</reference>
<dbReference type="AlphaFoldDB" id="A0A7W2JN02"/>
<dbReference type="EMBL" id="JACGCU010000053">
    <property type="protein sequence ID" value="MBA6061952.1"/>
    <property type="molecule type" value="Genomic_DNA"/>
</dbReference>
<dbReference type="GO" id="GO:0009523">
    <property type="term" value="C:photosystem II"/>
    <property type="evidence" value="ECO:0007669"/>
    <property type="project" value="UniProtKB-KW"/>
</dbReference>
<evidence type="ECO:0000313" key="6">
    <source>
        <dbReference type="Proteomes" id="UP000556620"/>
    </source>
</evidence>
<protein>
    <submittedName>
        <fullName evidence="5">BNR domain-containing protein</fullName>
    </submittedName>
</protein>
<dbReference type="InterPro" id="IPR015943">
    <property type="entry name" value="WD40/YVTN_repeat-like_dom_sf"/>
</dbReference>
<gene>
    <name evidence="5" type="ORF">H4C44_22560</name>
</gene>
<feature type="chain" id="PRO_5031070812" evidence="3">
    <location>
        <begin position="25"/>
        <end position="352"/>
    </location>
</feature>
<evidence type="ECO:0000259" key="4">
    <source>
        <dbReference type="Pfam" id="PF14870"/>
    </source>
</evidence>
<feature type="domain" description="Photosynthesis system II assembly factor Ycf48/Hcf136-like" evidence="4">
    <location>
        <begin position="41"/>
        <end position="117"/>
    </location>
</feature>
<sequence length="352" mass="36010">MKKIVSGMLLLASCSLTMVAPAGANDGLSQASVLGPQALHAVLLDIDHAGARLVAVGERGVVLLSDDNGLSWRQAPSPVSTTLTSVQFVDSSNGWAVGHSGVVLHSADAGASWQVQLDGTQAAAIELQAAEHSGDAKRLASAQRLSADGADKPLLAINFSDAHNGIVVGAYGLALLTRDGGKTWQSKMGDLPNPRGLHYYAMARHHDEILIAGEQGLLLRSTDGGASFSALQGSYDGSYFAAAILPSGRLLVGGLRGKLFSSDDDGATFNAIDTPAPASLNAIRVEGEQLLLTNQTGMVLKGGLKDLKLEPIAVSEGLPLSAVTATPDGNLVAVGVAGAQRVAPSSLSKIAD</sequence>
<dbReference type="Pfam" id="PF14870">
    <property type="entry name" value="PSII_BNR"/>
    <property type="match status" value="2"/>
</dbReference>
<evidence type="ECO:0000256" key="2">
    <source>
        <dbReference type="ARBA" id="ARBA00023276"/>
    </source>
</evidence>
<dbReference type="PANTHER" id="PTHR47199:SF2">
    <property type="entry name" value="PHOTOSYSTEM II STABILITY_ASSEMBLY FACTOR HCF136, CHLOROPLASTIC"/>
    <property type="match status" value="1"/>
</dbReference>
<comment type="caution">
    <text evidence="5">The sequence shown here is derived from an EMBL/GenBank/DDBJ whole genome shotgun (WGS) entry which is preliminary data.</text>
</comment>
<keyword evidence="3" id="KW-0732">Signal</keyword>
<dbReference type="CDD" id="cd15482">
    <property type="entry name" value="Sialidase_non-viral"/>
    <property type="match status" value="1"/>
</dbReference>
<dbReference type="GO" id="GO:0015979">
    <property type="term" value="P:photosynthesis"/>
    <property type="evidence" value="ECO:0007669"/>
    <property type="project" value="UniProtKB-KW"/>
</dbReference>
<keyword evidence="2" id="KW-0604">Photosystem II</keyword>
<feature type="domain" description="Photosynthesis system II assembly factor Ycf48/Hcf136-like" evidence="4">
    <location>
        <begin position="151"/>
        <end position="232"/>
    </location>
</feature>
<dbReference type="SUPFAM" id="SSF110296">
    <property type="entry name" value="Oligoxyloglucan reducing end-specific cellobiohydrolase"/>
    <property type="match status" value="1"/>
</dbReference>
<dbReference type="GeneID" id="83680035"/>
<organism evidence="5 6">
    <name type="scientific">Pseudomonas juntendi</name>
    <dbReference type="NCBI Taxonomy" id="2666183"/>
    <lineage>
        <taxon>Bacteria</taxon>
        <taxon>Pseudomonadati</taxon>
        <taxon>Pseudomonadota</taxon>
        <taxon>Gammaproteobacteria</taxon>
        <taxon>Pseudomonadales</taxon>
        <taxon>Pseudomonadaceae</taxon>
        <taxon>Pseudomonas</taxon>
    </lineage>
</organism>
<feature type="signal peptide" evidence="3">
    <location>
        <begin position="1"/>
        <end position="24"/>
    </location>
</feature>
<dbReference type="RefSeq" id="WP_181097999.1">
    <property type="nucleotide sequence ID" value="NZ_JACGCU010000053.1"/>
</dbReference>
<dbReference type="Proteomes" id="UP000556620">
    <property type="component" value="Unassembled WGS sequence"/>
</dbReference>
<dbReference type="InterPro" id="IPR028203">
    <property type="entry name" value="PSII_CF48-like_dom"/>
</dbReference>
<name>A0A7W2JN02_9PSED</name>
<dbReference type="Gene3D" id="2.130.10.10">
    <property type="entry name" value="YVTN repeat-like/Quinoprotein amine dehydrogenase"/>
    <property type="match status" value="2"/>
</dbReference>
<keyword evidence="1" id="KW-0602">Photosynthesis</keyword>
<evidence type="ECO:0000313" key="5">
    <source>
        <dbReference type="EMBL" id="MBA6061952.1"/>
    </source>
</evidence>